<evidence type="ECO:0000256" key="1">
    <source>
        <dbReference type="SAM" id="Phobius"/>
    </source>
</evidence>
<protein>
    <submittedName>
        <fullName evidence="2">Uncharacterized protein</fullName>
    </submittedName>
</protein>
<proteinExistence type="predicted"/>
<dbReference type="RefSeq" id="WP_345973104.1">
    <property type="nucleotide sequence ID" value="NZ_CP147920.1"/>
</dbReference>
<organism evidence="2 3">
    <name type="scientific">Sulfurimonas diazotrophicus</name>
    <dbReference type="NCBI Taxonomy" id="3131939"/>
    <lineage>
        <taxon>Bacteria</taxon>
        <taxon>Pseudomonadati</taxon>
        <taxon>Campylobacterota</taxon>
        <taxon>Epsilonproteobacteria</taxon>
        <taxon>Campylobacterales</taxon>
        <taxon>Sulfurimonadaceae</taxon>
        <taxon>Sulfurimonas</taxon>
    </lineage>
</organism>
<keyword evidence="1" id="KW-0812">Transmembrane</keyword>
<dbReference type="Gene3D" id="3.30.70.60">
    <property type="match status" value="1"/>
</dbReference>
<sequence length="210" mass="24487">MKFNLEQYLYPIDQSFASKKQGEVYMIYGLIAVALVAFSYLLFWESAEREYLQVKQERIAVEQKLRADEQYLAMHPESEIKQIEAQIEAIKMETVATQEKNEYINFKISQISELFYNEEAWGKYIDSIAENAKKYNIKLALLSNKRAIEKEKFGHVLDIKVFASGQFDNMLKFINAMEQSDLVIDLHGLDLRAKEKLELDVNSSVWGITY</sequence>
<reference evidence="2 3" key="1">
    <citation type="submission" date="2024-03" db="EMBL/GenBank/DDBJ databases">
        <title>Sulfurimonas sp. HSL3-1.</title>
        <authorList>
            <person name="Wang S."/>
        </authorList>
    </citation>
    <scope>NUCLEOTIDE SEQUENCE [LARGE SCALE GENOMIC DNA]</scope>
    <source>
        <strain evidence="2 3">HSL3-1</strain>
    </source>
</reference>
<accession>A0ABZ3HDA8</accession>
<evidence type="ECO:0000313" key="3">
    <source>
        <dbReference type="Proteomes" id="UP001447842"/>
    </source>
</evidence>
<gene>
    <name evidence="2" type="ORF">WCY31_03345</name>
</gene>
<feature type="transmembrane region" description="Helical" evidence="1">
    <location>
        <begin position="25"/>
        <end position="43"/>
    </location>
</feature>
<keyword evidence="3" id="KW-1185">Reference proteome</keyword>
<dbReference type="EMBL" id="CP147920">
    <property type="protein sequence ID" value="XAU15743.1"/>
    <property type="molecule type" value="Genomic_DNA"/>
</dbReference>
<evidence type="ECO:0000313" key="2">
    <source>
        <dbReference type="EMBL" id="XAU15743.1"/>
    </source>
</evidence>
<name>A0ABZ3HDA8_9BACT</name>
<dbReference type="Proteomes" id="UP001447842">
    <property type="component" value="Chromosome"/>
</dbReference>
<keyword evidence="1" id="KW-0472">Membrane</keyword>
<dbReference type="InterPro" id="IPR014717">
    <property type="entry name" value="Transl_elong_EF1B/ribsomal_bS6"/>
</dbReference>
<keyword evidence="1" id="KW-1133">Transmembrane helix</keyword>